<gene>
    <name evidence="6" type="ORF">Bca52824_011095</name>
</gene>
<dbReference type="Proteomes" id="UP000886595">
    <property type="component" value="Unassembled WGS sequence"/>
</dbReference>
<dbReference type="PANTHER" id="PTHR32410:SF210">
    <property type="entry name" value="CYSTEINE_HISTIDINE-RICH C1 DOMAIN FAMILY PROTEIN"/>
    <property type="match status" value="1"/>
</dbReference>
<reference evidence="6 7" key="1">
    <citation type="submission" date="2020-02" db="EMBL/GenBank/DDBJ databases">
        <authorList>
            <person name="Ma Q."/>
            <person name="Huang Y."/>
            <person name="Song X."/>
            <person name="Pei D."/>
        </authorList>
    </citation>
    <scope>NUCLEOTIDE SEQUENCE [LARGE SCALE GENOMIC DNA]</scope>
    <source>
        <strain evidence="6">Sxm20200214</strain>
        <tissue evidence="6">Leaf</tissue>
    </source>
</reference>
<dbReference type="GO" id="GO:0008270">
    <property type="term" value="F:zinc ion binding"/>
    <property type="evidence" value="ECO:0007669"/>
    <property type="project" value="UniProtKB-KW"/>
</dbReference>
<dbReference type="InterPro" id="IPR004146">
    <property type="entry name" value="DC1"/>
</dbReference>
<keyword evidence="3" id="KW-0863">Zinc-finger</keyword>
<dbReference type="InterPro" id="IPR002219">
    <property type="entry name" value="PKC_DAG/PE"/>
</dbReference>
<sequence>MELSKINPISKPVCRLSDPDNPHNLCRRFDPPLLLCFSCKGPHLENRRYYYYCATCDLEFHRGCHLFPPEIKHPVHLLHPLILTFFDPDSQSSRIPVNWPDSSSDSDDYDSYEENSGSYENHIAKCNYCRKNLQPEEFGMAYYYCSTCNFSIHMICALIWPPLTIENHKSHDHTLTLFPRKIPWPCYLVEFAANVSTSTTDHTLATRDVTTPFIPSVQQKKKYGMGKILKEFLKKKKKILEPFLRIDEETIQHFSHDHHHLKLRQNGDSHENKFCQACTLPITVSDSFYSCIKCGFVLHETCASLPRRKHHPVHKHPLTLFYPSSSIPHKVERKYYRDGFFTCDGCTRNCCGFIYRCSEKDCEFQLDVRCASLPDPSIHDCHPHDLFFNFTSGTCMGFESVACDHSEYLECIQCDDSFLCLHCATLPCVAHYKHDKHPLTLCYGEEEETSDLKYWCEICENKLDATKWFYTCDSCSVTLHVKCLLGKEPGLPLGYHYYMTRRIMRTRETENLEEDAVEELAKK</sequence>
<keyword evidence="4" id="KW-0862">Zinc</keyword>
<protein>
    <recommendedName>
        <fullName evidence="5">Phorbol-ester/DAG-type domain-containing protein</fullName>
    </recommendedName>
</protein>
<feature type="domain" description="Phorbol-ester/DAG-type" evidence="5">
    <location>
        <begin position="111"/>
        <end position="164"/>
    </location>
</feature>
<dbReference type="PANTHER" id="PTHR32410">
    <property type="entry name" value="CYSTEINE/HISTIDINE-RICH C1 DOMAIN FAMILY PROTEIN"/>
    <property type="match status" value="1"/>
</dbReference>
<organism evidence="6 7">
    <name type="scientific">Brassica carinata</name>
    <name type="common">Ethiopian mustard</name>
    <name type="synonym">Abyssinian cabbage</name>
    <dbReference type="NCBI Taxonomy" id="52824"/>
    <lineage>
        <taxon>Eukaryota</taxon>
        <taxon>Viridiplantae</taxon>
        <taxon>Streptophyta</taxon>
        <taxon>Embryophyta</taxon>
        <taxon>Tracheophyta</taxon>
        <taxon>Spermatophyta</taxon>
        <taxon>Magnoliopsida</taxon>
        <taxon>eudicotyledons</taxon>
        <taxon>Gunneridae</taxon>
        <taxon>Pentapetalae</taxon>
        <taxon>rosids</taxon>
        <taxon>malvids</taxon>
        <taxon>Brassicales</taxon>
        <taxon>Brassicaceae</taxon>
        <taxon>Brassiceae</taxon>
        <taxon>Brassica</taxon>
    </lineage>
</organism>
<dbReference type="InterPro" id="IPR046349">
    <property type="entry name" value="C1-like_sf"/>
</dbReference>
<comment type="caution">
    <text evidence="6">The sequence shown here is derived from an EMBL/GenBank/DDBJ whole genome shotgun (WGS) entry which is preliminary data.</text>
</comment>
<evidence type="ECO:0000256" key="4">
    <source>
        <dbReference type="ARBA" id="ARBA00022833"/>
    </source>
</evidence>
<evidence type="ECO:0000256" key="3">
    <source>
        <dbReference type="ARBA" id="ARBA00022771"/>
    </source>
</evidence>
<evidence type="ECO:0000313" key="6">
    <source>
        <dbReference type="EMBL" id="KAG2328367.1"/>
    </source>
</evidence>
<dbReference type="AlphaFoldDB" id="A0A8X7WFM6"/>
<dbReference type="InterPro" id="IPR053192">
    <property type="entry name" value="Vacuole_Formation_Reg"/>
</dbReference>
<dbReference type="Pfam" id="PF03107">
    <property type="entry name" value="C1_2"/>
    <property type="match status" value="2"/>
</dbReference>
<dbReference type="PROSITE" id="PS50081">
    <property type="entry name" value="ZF_DAG_PE_2"/>
    <property type="match status" value="1"/>
</dbReference>
<dbReference type="OrthoDB" id="1052749at2759"/>
<evidence type="ECO:0000256" key="2">
    <source>
        <dbReference type="ARBA" id="ARBA00022737"/>
    </source>
</evidence>
<keyword evidence="1" id="KW-0479">Metal-binding</keyword>
<accession>A0A8X7WFM6</accession>
<dbReference type="SMART" id="SM00249">
    <property type="entry name" value="PHD"/>
    <property type="match status" value="3"/>
</dbReference>
<evidence type="ECO:0000256" key="1">
    <source>
        <dbReference type="ARBA" id="ARBA00022723"/>
    </source>
</evidence>
<keyword evidence="7" id="KW-1185">Reference proteome</keyword>
<evidence type="ECO:0000313" key="7">
    <source>
        <dbReference type="Proteomes" id="UP000886595"/>
    </source>
</evidence>
<keyword evidence="2" id="KW-0677">Repeat</keyword>
<dbReference type="InterPro" id="IPR001965">
    <property type="entry name" value="Znf_PHD"/>
</dbReference>
<evidence type="ECO:0000259" key="5">
    <source>
        <dbReference type="PROSITE" id="PS50081"/>
    </source>
</evidence>
<dbReference type="EMBL" id="JAAMPC010000002">
    <property type="protein sequence ID" value="KAG2328367.1"/>
    <property type="molecule type" value="Genomic_DNA"/>
</dbReference>
<dbReference type="SUPFAM" id="SSF57889">
    <property type="entry name" value="Cysteine-rich domain"/>
    <property type="match status" value="3"/>
</dbReference>
<name>A0A8X7WFM6_BRACI</name>
<proteinExistence type="predicted"/>